<evidence type="ECO:0000256" key="1">
    <source>
        <dbReference type="ARBA" id="ARBA00022729"/>
    </source>
</evidence>
<evidence type="ECO:0000259" key="4">
    <source>
        <dbReference type="Pfam" id="PF02225"/>
    </source>
</evidence>
<protein>
    <recommendedName>
        <fullName evidence="4">PA domain-containing protein</fullName>
    </recommendedName>
</protein>
<dbReference type="EMBL" id="CAWYQH010000035">
    <property type="protein sequence ID" value="CAK8676860.1"/>
    <property type="molecule type" value="Genomic_DNA"/>
</dbReference>
<gene>
    <name evidence="5" type="ORF">CVLEPA_LOCUS6285</name>
</gene>
<feature type="domain" description="PA" evidence="4">
    <location>
        <begin position="72"/>
        <end position="160"/>
    </location>
</feature>
<name>A0ABP0FEI0_CLALP</name>
<keyword evidence="6" id="KW-1185">Reference proteome</keyword>
<dbReference type="PANTHER" id="PTHR22702">
    <property type="entry name" value="PROTEASE-ASSOCIATED DOMAIN-CONTAINING PROTEIN"/>
    <property type="match status" value="1"/>
</dbReference>
<keyword evidence="1 3" id="KW-0732">Signal</keyword>
<sequence>MPVRQRWLVFLFCMSCFDWLLLATLCSISLGHGVNEQLWLEVIHPNDVAFSYKIRTARNFGGVLGSTLRHVKLVATDPEDACGQTLYNSKIIRGQVALIKRGGCSFVTKCLNVELSGAVAAIITDNNPDDNMQWIEMVQDETDRLVGIPSYFMLGKDGEMIIKSLKNHRVGSAIINLPVNYTHTSVIRQPPWDLW</sequence>
<dbReference type="PANTHER" id="PTHR22702:SF1">
    <property type="entry name" value="PROTEASE-ASSOCIATED DOMAIN-CONTAINING PROTEIN 1"/>
    <property type="match status" value="1"/>
</dbReference>
<dbReference type="InterPro" id="IPR003137">
    <property type="entry name" value="PA_domain"/>
</dbReference>
<evidence type="ECO:0000313" key="5">
    <source>
        <dbReference type="EMBL" id="CAK8676860.1"/>
    </source>
</evidence>
<accession>A0ABP0FEI0</accession>
<dbReference type="Gene3D" id="3.50.30.30">
    <property type="match status" value="1"/>
</dbReference>
<evidence type="ECO:0000256" key="3">
    <source>
        <dbReference type="SAM" id="SignalP"/>
    </source>
</evidence>
<evidence type="ECO:0000313" key="6">
    <source>
        <dbReference type="Proteomes" id="UP001642483"/>
    </source>
</evidence>
<dbReference type="SUPFAM" id="SSF52025">
    <property type="entry name" value="PA domain"/>
    <property type="match status" value="1"/>
</dbReference>
<dbReference type="Proteomes" id="UP001642483">
    <property type="component" value="Unassembled WGS sequence"/>
</dbReference>
<reference evidence="5 6" key="1">
    <citation type="submission" date="2024-02" db="EMBL/GenBank/DDBJ databases">
        <authorList>
            <person name="Daric V."/>
            <person name="Darras S."/>
        </authorList>
    </citation>
    <scope>NUCLEOTIDE SEQUENCE [LARGE SCALE GENOMIC DNA]</scope>
</reference>
<dbReference type="Pfam" id="PF02225">
    <property type="entry name" value="PA"/>
    <property type="match status" value="1"/>
</dbReference>
<feature type="chain" id="PRO_5045155770" description="PA domain-containing protein" evidence="3">
    <location>
        <begin position="24"/>
        <end position="195"/>
    </location>
</feature>
<evidence type="ECO:0000256" key="2">
    <source>
        <dbReference type="ARBA" id="ARBA00023180"/>
    </source>
</evidence>
<dbReference type="InterPro" id="IPR046450">
    <property type="entry name" value="PA_dom_sf"/>
</dbReference>
<organism evidence="5 6">
    <name type="scientific">Clavelina lepadiformis</name>
    <name type="common">Light-bulb sea squirt</name>
    <name type="synonym">Ascidia lepadiformis</name>
    <dbReference type="NCBI Taxonomy" id="159417"/>
    <lineage>
        <taxon>Eukaryota</taxon>
        <taxon>Metazoa</taxon>
        <taxon>Chordata</taxon>
        <taxon>Tunicata</taxon>
        <taxon>Ascidiacea</taxon>
        <taxon>Aplousobranchia</taxon>
        <taxon>Clavelinidae</taxon>
        <taxon>Clavelina</taxon>
    </lineage>
</organism>
<comment type="caution">
    <text evidence="5">The sequence shown here is derived from an EMBL/GenBank/DDBJ whole genome shotgun (WGS) entry which is preliminary data.</text>
</comment>
<feature type="signal peptide" evidence="3">
    <location>
        <begin position="1"/>
        <end position="23"/>
    </location>
</feature>
<proteinExistence type="predicted"/>
<keyword evidence="2" id="KW-0325">Glycoprotein</keyword>